<proteinExistence type="predicted"/>
<dbReference type="EMBL" id="JAGGLJ010000001">
    <property type="protein sequence ID" value="MBP2024610.1"/>
    <property type="molecule type" value="Genomic_DNA"/>
</dbReference>
<dbReference type="InterPro" id="IPR013559">
    <property type="entry name" value="YheO"/>
</dbReference>
<dbReference type="PANTHER" id="PTHR35568:SF1">
    <property type="entry name" value="TRANSCRIPTIONAL REGULATOR DAUR"/>
    <property type="match status" value="1"/>
</dbReference>
<organism evidence="3 4">
    <name type="scientific">Peptoniphilus stercorisuis</name>
    <dbReference type="NCBI Taxonomy" id="1436965"/>
    <lineage>
        <taxon>Bacteria</taxon>
        <taxon>Bacillati</taxon>
        <taxon>Bacillota</taxon>
        <taxon>Tissierellia</taxon>
        <taxon>Tissierellales</taxon>
        <taxon>Peptoniphilaceae</taxon>
        <taxon>Peptoniphilus</taxon>
    </lineage>
</organism>
<accession>A0ABS4KA08</accession>
<gene>
    <name evidence="3" type="ORF">J2Z71_000125</name>
</gene>
<sequence length="201" mass="23543">MENNNLENYIKLAEMLSESYGSDCEVIIYNLENTAIYISKNNFTNTEIGMNLSEDLLKILEKDLDNKGYKSNFYYTKDGKIIKASFMPIKLKKKIIGSILINFKTEEIIKTLNYLESHLENYREFNEKDENVVEIVEKLIDKTLSDVNVEKLNRKERIEKIKLMNNKGIFNMKGSIDYVAKRMNIKSVTVYSYIDEIEKSK</sequence>
<dbReference type="Pfam" id="PF13309">
    <property type="entry name" value="HTH_22"/>
    <property type="match status" value="1"/>
</dbReference>
<dbReference type="InterPro" id="IPR039445">
    <property type="entry name" value="DauR-like_HTH"/>
</dbReference>
<dbReference type="PANTHER" id="PTHR35568">
    <property type="entry name" value="TRANSCRIPTIONAL REGULATOR DAUR"/>
    <property type="match status" value="1"/>
</dbReference>
<evidence type="ECO:0000313" key="3">
    <source>
        <dbReference type="EMBL" id="MBP2024610.1"/>
    </source>
</evidence>
<evidence type="ECO:0000259" key="2">
    <source>
        <dbReference type="Pfam" id="PF13309"/>
    </source>
</evidence>
<dbReference type="Pfam" id="PF08348">
    <property type="entry name" value="PAS_6"/>
    <property type="match status" value="1"/>
</dbReference>
<protein>
    <submittedName>
        <fullName evidence="3">Transcriptional regulator YheO</fullName>
    </submittedName>
</protein>
<dbReference type="Proteomes" id="UP001519306">
    <property type="component" value="Unassembled WGS sequence"/>
</dbReference>
<dbReference type="RefSeq" id="WP_210059913.1">
    <property type="nucleotide sequence ID" value="NZ_JAGGLJ010000001.1"/>
</dbReference>
<evidence type="ECO:0000259" key="1">
    <source>
        <dbReference type="Pfam" id="PF08348"/>
    </source>
</evidence>
<comment type="caution">
    <text evidence="3">The sequence shown here is derived from an EMBL/GenBank/DDBJ whole genome shotgun (WGS) entry which is preliminary data.</text>
</comment>
<keyword evidence="4" id="KW-1185">Reference proteome</keyword>
<reference evidence="3 4" key="1">
    <citation type="submission" date="2021-03" db="EMBL/GenBank/DDBJ databases">
        <title>Genomic Encyclopedia of Type Strains, Phase IV (KMG-IV): sequencing the most valuable type-strain genomes for metagenomic binning, comparative biology and taxonomic classification.</title>
        <authorList>
            <person name="Goeker M."/>
        </authorList>
    </citation>
    <scope>NUCLEOTIDE SEQUENCE [LARGE SCALE GENOMIC DNA]</scope>
    <source>
        <strain evidence="3 4">DSM 27563</strain>
    </source>
</reference>
<name>A0ABS4KA08_9FIRM</name>
<feature type="domain" description="Transcriptional regulator DauR-like HTH" evidence="2">
    <location>
        <begin position="136"/>
        <end position="195"/>
    </location>
</feature>
<evidence type="ECO:0000313" key="4">
    <source>
        <dbReference type="Proteomes" id="UP001519306"/>
    </source>
</evidence>
<dbReference type="InterPro" id="IPR039446">
    <property type="entry name" value="DauR-like"/>
</dbReference>
<feature type="domain" description="YheO-like" evidence="1">
    <location>
        <begin position="6"/>
        <end position="110"/>
    </location>
</feature>